<evidence type="ECO:0000313" key="1">
    <source>
        <dbReference type="EMBL" id="AEV67462.1"/>
    </source>
</evidence>
<dbReference type="Pfam" id="PF00756">
    <property type="entry name" value="Esterase"/>
    <property type="match status" value="1"/>
</dbReference>
<protein>
    <submittedName>
        <fullName evidence="1">Putative esterase</fullName>
    </submittedName>
</protein>
<dbReference type="InterPro" id="IPR050583">
    <property type="entry name" value="Mycobacterial_A85_antigen"/>
</dbReference>
<dbReference type="eggNOG" id="COG0627">
    <property type="taxonomic scope" value="Bacteria"/>
</dbReference>
<dbReference type="RefSeq" id="WP_014254091.1">
    <property type="nucleotide sequence ID" value="NC_016627.1"/>
</dbReference>
<reference evidence="1 2" key="2">
    <citation type="journal article" date="2012" name="Stand. Genomic Sci.">
        <title>Complete Genome Sequence of Clostridium clariflavum DSM 19732.</title>
        <authorList>
            <person name="Izquierdo J.A."/>
            <person name="Goodwin L."/>
            <person name="Davenport K.W."/>
            <person name="Teshima H."/>
            <person name="Bruce D."/>
            <person name="Detter C."/>
            <person name="Tapia R."/>
            <person name="Han S."/>
            <person name="Land M."/>
            <person name="Hauser L."/>
            <person name="Jeffries C.D."/>
            <person name="Han J."/>
            <person name="Pitluck S."/>
            <person name="Nolan M."/>
            <person name="Chen A."/>
            <person name="Huntemann M."/>
            <person name="Mavromatis K."/>
            <person name="Mikhailova N."/>
            <person name="Liolios K."/>
            <person name="Woyke T."/>
            <person name="Lynd L.R."/>
        </authorList>
    </citation>
    <scope>NUCLEOTIDE SEQUENCE [LARGE SCALE GENOMIC DNA]</scope>
    <source>
        <strain evidence="2">DSM 19732 / NBRC 101661 / EBR45</strain>
    </source>
</reference>
<dbReference type="GO" id="GO:0016747">
    <property type="term" value="F:acyltransferase activity, transferring groups other than amino-acyl groups"/>
    <property type="evidence" value="ECO:0007669"/>
    <property type="project" value="TreeGrafter"/>
</dbReference>
<accession>G8LVA8</accession>
<reference evidence="2" key="1">
    <citation type="submission" date="2011-12" db="EMBL/GenBank/DDBJ databases">
        <title>Complete sequence of Clostridium clariflavum DSM 19732.</title>
        <authorList>
            <consortium name="US DOE Joint Genome Institute"/>
            <person name="Lucas S."/>
            <person name="Han J."/>
            <person name="Lapidus A."/>
            <person name="Cheng J.-F."/>
            <person name="Goodwin L."/>
            <person name="Pitluck S."/>
            <person name="Peters L."/>
            <person name="Teshima H."/>
            <person name="Detter J.C."/>
            <person name="Han C."/>
            <person name="Tapia R."/>
            <person name="Land M."/>
            <person name="Hauser L."/>
            <person name="Kyrpides N."/>
            <person name="Ivanova N."/>
            <person name="Pagani I."/>
            <person name="Kitzmiller T."/>
            <person name="Lynd L."/>
            <person name="Izquierdo J."/>
            <person name="Woyke T."/>
        </authorList>
    </citation>
    <scope>NUCLEOTIDE SEQUENCE [LARGE SCALE GENOMIC DNA]</scope>
    <source>
        <strain evidence="2">DSM 19732 / NBRC 101661 / EBR45</strain>
    </source>
</reference>
<dbReference type="Gene3D" id="3.40.50.1820">
    <property type="entry name" value="alpha/beta hydrolase"/>
    <property type="match status" value="1"/>
</dbReference>
<dbReference type="InterPro" id="IPR000801">
    <property type="entry name" value="Esterase-like"/>
</dbReference>
<dbReference type="HOGENOM" id="CLU_037618_3_0_9"/>
<gene>
    <name evidence="1" type="ordered locus">Clocl_0762</name>
</gene>
<dbReference type="InterPro" id="IPR029058">
    <property type="entry name" value="AB_hydrolase_fold"/>
</dbReference>
<dbReference type="OrthoDB" id="9803578at2"/>
<name>G8LVA8_ACECE</name>
<organism evidence="1 2">
    <name type="scientific">Acetivibrio clariflavus (strain DSM 19732 / NBRC 101661 / EBR45)</name>
    <name type="common">Clostridium clariflavum</name>
    <dbReference type="NCBI Taxonomy" id="720554"/>
    <lineage>
        <taxon>Bacteria</taxon>
        <taxon>Bacillati</taxon>
        <taxon>Bacillota</taxon>
        <taxon>Clostridia</taxon>
        <taxon>Eubacteriales</taxon>
        <taxon>Oscillospiraceae</taxon>
        <taxon>Acetivibrio</taxon>
    </lineage>
</organism>
<dbReference type="KEGG" id="ccl:Clocl_0762"/>
<sequence length="261" mass="29828">MAELKISFYSHSLIRPVSFKMYMPNDTLAQENNPHYNRKCKTVFVLHGYSGHGSGWNRIYDLGEKYNFALIFPNGENSFYLDSQSTGGKYCTFVGSELVQYLQKTFGLCMSKEDTFISGLSMGGFGALHTGLAYPETFGKIVALSSALIIHRIAGMKPGEENQFANYYYYRNCFGDLDRLIESDNNPEVLVKKLKQQGKNIPDIYMACGTEDFLIEDNRQFYQFLSNHDVKVTYIEDTGSHNMEFWNKYFAKGFAWLAEGN</sequence>
<dbReference type="PANTHER" id="PTHR48098:SF1">
    <property type="entry name" value="DIACYLGLYCEROL ACYLTRANSFERASE_MYCOLYLTRANSFERASE AG85A"/>
    <property type="match status" value="1"/>
</dbReference>
<dbReference type="STRING" id="720554.Clocl_0762"/>
<dbReference type="PANTHER" id="PTHR48098">
    <property type="entry name" value="ENTEROCHELIN ESTERASE-RELATED"/>
    <property type="match status" value="1"/>
</dbReference>
<proteinExistence type="predicted"/>
<dbReference type="Proteomes" id="UP000005435">
    <property type="component" value="Chromosome"/>
</dbReference>
<dbReference type="EMBL" id="CP003065">
    <property type="protein sequence ID" value="AEV67462.1"/>
    <property type="molecule type" value="Genomic_DNA"/>
</dbReference>
<dbReference type="SUPFAM" id="SSF53474">
    <property type="entry name" value="alpha/beta-Hydrolases"/>
    <property type="match status" value="1"/>
</dbReference>
<evidence type="ECO:0000313" key="2">
    <source>
        <dbReference type="Proteomes" id="UP000005435"/>
    </source>
</evidence>
<keyword evidence="2" id="KW-1185">Reference proteome</keyword>
<dbReference type="AlphaFoldDB" id="G8LVA8"/>